<protein>
    <submittedName>
        <fullName evidence="1">Uncharacterized protein</fullName>
    </submittedName>
</protein>
<evidence type="ECO:0000313" key="1">
    <source>
        <dbReference type="EMBL" id="EGO21847.1"/>
    </source>
</evidence>
<proteinExistence type="predicted"/>
<dbReference type="RefSeq" id="XP_007321633.1">
    <property type="nucleotide sequence ID" value="XM_007321571.1"/>
</dbReference>
<sequence length="101" mass="12066">MSCTCVLHMQPNFHSRYVLFLIFSTSDVRMLEWYRYRVPVPSFKFQVYTRRWLTFSAPSSLHNLRTNTYYWINREQVPSQRPRYSVGSSATVLHLVDIANV</sequence>
<organism>
    <name type="scientific">Serpula lacrymans var. lacrymans (strain S7.9)</name>
    <name type="common">Dry rot fungus</name>
    <dbReference type="NCBI Taxonomy" id="578457"/>
    <lineage>
        <taxon>Eukaryota</taxon>
        <taxon>Fungi</taxon>
        <taxon>Dikarya</taxon>
        <taxon>Basidiomycota</taxon>
        <taxon>Agaricomycotina</taxon>
        <taxon>Agaricomycetes</taxon>
        <taxon>Agaricomycetidae</taxon>
        <taxon>Boletales</taxon>
        <taxon>Coniophorineae</taxon>
        <taxon>Serpulaceae</taxon>
        <taxon>Serpula</taxon>
    </lineage>
</organism>
<reference evidence="1" key="1">
    <citation type="submission" date="2011-04" db="EMBL/GenBank/DDBJ databases">
        <title>Evolution of plant cell wall degrading machinery underlies the functional diversity of forest fungi.</title>
        <authorList>
            <consortium name="US DOE Joint Genome Institute (JGI-PGF)"/>
            <person name="Eastwood D.C."/>
            <person name="Floudas D."/>
            <person name="Binder M."/>
            <person name="Majcherczyk A."/>
            <person name="Schneider P."/>
            <person name="Aerts A."/>
            <person name="Asiegbu F.O."/>
            <person name="Baker S.E."/>
            <person name="Barry K."/>
            <person name="Bendiksby M."/>
            <person name="Blumentritt M."/>
            <person name="Coutinho P.M."/>
            <person name="Cullen D."/>
            <person name="Cullen D."/>
            <person name="Gathman A."/>
            <person name="Goodell B."/>
            <person name="Henrissat B."/>
            <person name="Ihrmark K."/>
            <person name="Kauserud H."/>
            <person name="Kohler A."/>
            <person name="LaButti K."/>
            <person name="Lapidus A."/>
            <person name="Lavin J.L."/>
            <person name="Lee Y.-H."/>
            <person name="Lindquist E."/>
            <person name="Lilly W."/>
            <person name="Lucas S."/>
            <person name="Morin E."/>
            <person name="Murat C."/>
            <person name="Oguiza J.A."/>
            <person name="Park J."/>
            <person name="Pisabarro A.G."/>
            <person name="Riley R."/>
            <person name="Rosling A."/>
            <person name="Salamov A."/>
            <person name="Schmidt O."/>
            <person name="Schmutz J."/>
            <person name="Skrede I."/>
            <person name="Stenlid J."/>
            <person name="Wiebenga A."/>
            <person name="Xie X."/>
            <person name="Kues U."/>
            <person name="Hibbett D.S."/>
            <person name="Hoffmeister D."/>
            <person name="Hogberg N."/>
            <person name="Martin F."/>
            <person name="Grigoriev I.V."/>
            <person name="Watkinson S.C."/>
        </authorList>
    </citation>
    <scope>NUCLEOTIDE SEQUENCE</scope>
    <source>
        <strain evidence="1">S7.9</strain>
    </source>
</reference>
<dbReference type="Proteomes" id="UP000008064">
    <property type="component" value="Unassembled WGS sequence"/>
</dbReference>
<gene>
    <name evidence="1" type="ORF">SERLADRAFT_474819</name>
</gene>
<name>F8P5G0_SERL9</name>
<accession>F8P5G0</accession>
<dbReference type="HOGENOM" id="CLU_2293412_0_0_1"/>
<dbReference type="EMBL" id="GL945438">
    <property type="protein sequence ID" value="EGO21847.1"/>
    <property type="molecule type" value="Genomic_DNA"/>
</dbReference>
<dbReference type="KEGG" id="sla:SERLADRAFT_474819"/>
<dbReference type="GeneID" id="18820536"/>
<dbReference type="AlphaFoldDB" id="F8P5G0"/>